<dbReference type="RefSeq" id="WP_085465791.1">
    <property type="nucleotide sequence ID" value="NZ_FXBL01000004.1"/>
</dbReference>
<dbReference type="PANTHER" id="PTHR48081:SF8">
    <property type="entry name" value="ALPHA_BETA HYDROLASE FOLD-3 DOMAIN-CONTAINING PROTEIN-RELATED"/>
    <property type="match status" value="1"/>
</dbReference>
<accession>A0A1X7PFN7</accession>
<keyword evidence="4" id="KW-1185">Reference proteome</keyword>
<organism evidence="3 4">
    <name type="scientific">Mesorhizobium australicum</name>
    <dbReference type="NCBI Taxonomy" id="536018"/>
    <lineage>
        <taxon>Bacteria</taxon>
        <taxon>Pseudomonadati</taxon>
        <taxon>Pseudomonadota</taxon>
        <taxon>Alphaproteobacteria</taxon>
        <taxon>Hyphomicrobiales</taxon>
        <taxon>Phyllobacteriaceae</taxon>
        <taxon>Mesorhizobium</taxon>
    </lineage>
</organism>
<evidence type="ECO:0000259" key="2">
    <source>
        <dbReference type="Pfam" id="PF07859"/>
    </source>
</evidence>
<dbReference type="Gene3D" id="3.40.50.1820">
    <property type="entry name" value="alpha/beta hydrolase"/>
    <property type="match status" value="1"/>
</dbReference>
<dbReference type="Pfam" id="PF07859">
    <property type="entry name" value="Abhydrolase_3"/>
    <property type="match status" value="1"/>
</dbReference>
<dbReference type="OrthoDB" id="9806180at2"/>
<evidence type="ECO:0000256" key="1">
    <source>
        <dbReference type="ARBA" id="ARBA00022801"/>
    </source>
</evidence>
<reference evidence="3 4" key="1">
    <citation type="submission" date="2017-04" db="EMBL/GenBank/DDBJ databases">
        <authorList>
            <person name="Afonso C.L."/>
            <person name="Miller P.J."/>
            <person name="Scott M.A."/>
            <person name="Spackman E."/>
            <person name="Goraichik I."/>
            <person name="Dimitrov K.M."/>
            <person name="Suarez D.L."/>
            <person name="Swayne D.E."/>
        </authorList>
    </citation>
    <scope>NUCLEOTIDE SEQUENCE [LARGE SCALE GENOMIC DNA]</scope>
    <source>
        <strain evidence="3 4">B5P</strain>
    </source>
</reference>
<dbReference type="GO" id="GO:0016787">
    <property type="term" value="F:hydrolase activity"/>
    <property type="evidence" value="ECO:0007669"/>
    <property type="project" value="UniProtKB-KW"/>
</dbReference>
<gene>
    <name evidence="3" type="ORF">SAMN02982922_4057</name>
</gene>
<dbReference type="InterPro" id="IPR029058">
    <property type="entry name" value="AB_hydrolase_fold"/>
</dbReference>
<evidence type="ECO:0000313" key="4">
    <source>
        <dbReference type="Proteomes" id="UP000193083"/>
    </source>
</evidence>
<dbReference type="InterPro" id="IPR013094">
    <property type="entry name" value="AB_hydrolase_3"/>
</dbReference>
<evidence type="ECO:0000313" key="3">
    <source>
        <dbReference type="EMBL" id="SMH50031.1"/>
    </source>
</evidence>
<name>A0A1X7PFN7_9HYPH</name>
<dbReference type="EMBL" id="FXBL01000004">
    <property type="protein sequence ID" value="SMH50031.1"/>
    <property type="molecule type" value="Genomic_DNA"/>
</dbReference>
<dbReference type="InterPro" id="IPR050300">
    <property type="entry name" value="GDXG_lipolytic_enzyme"/>
</dbReference>
<dbReference type="PANTHER" id="PTHR48081">
    <property type="entry name" value="AB HYDROLASE SUPERFAMILY PROTEIN C4A8.06C"/>
    <property type="match status" value="1"/>
</dbReference>
<keyword evidence="1" id="KW-0378">Hydrolase</keyword>
<feature type="domain" description="Alpha/beta hydrolase fold-3" evidence="2">
    <location>
        <begin position="76"/>
        <end position="273"/>
    </location>
</feature>
<dbReference type="Proteomes" id="UP000193083">
    <property type="component" value="Unassembled WGS sequence"/>
</dbReference>
<protein>
    <submittedName>
        <fullName evidence="3">Acetyl esterase/lipase</fullName>
    </submittedName>
</protein>
<sequence>MASLKSHFYAFVLKHTRKKAFMSEEGLRQRLAKMRPVEDHRPPEKVKDRLEITQREVQGHVVYEARPRAGTAGRRLLYLHGGAYCFELTPFHWLLIAELAERLSAQMTVPVYPLAPEHQFDQIYGMAGEVYRQVFAEAPHAAIVGDSAGANMALVLTLMAAERGDPIASSLALLSPSVDSSLANPEVHDYARRDPWLDIPGALAAMHMYAGTLKLDDWRISPIYGNVAALPRTLIFSGTRDLLYPDTVLFVDKARAAGVDIELVRGDGMFHVWPLLDIPEARPARDRMVAFLEQAPARAAARAA</sequence>
<dbReference type="SUPFAM" id="SSF53474">
    <property type="entry name" value="alpha/beta-Hydrolases"/>
    <property type="match status" value="1"/>
</dbReference>
<proteinExistence type="predicted"/>
<dbReference type="AlphaFoldDB" id="A0A1X7PFN7"/>